<evidence type="ECO:0000256" key="1">
    <source>
        <dbReference type="SAM" id="MobiDB-lite"/>
    </source>
</evidence>
<dbReference type="EMBL" id="WVBC01000005">
    <property type="protein sequence ID" value="NKT77836.1"/>
    <property type="molecule type" value="Genomic_DNA"/>
</dbReference>
<reference evidence="2" key="1">
    <citation type="journal article" date="2020" name="Environ. Microbiol.">
        <title>The novel and transferable erm(51) gene confers Macrolides, Lincosamides, and Streptogramins B (MLSB) resistance to clonal Rhodococcus equi in the environment.</title>
        <authorList>
            <person name="Huber L."/>
            <person name="Giguere S."/>
            <person name="Slovis N.M."/>
            <person name="Alvarez-Narvaez S."/>
            <person name="Hart K.A."/>
            <person name="Greiter M."/>
            <person name="Morris E.R.A."/>
            <person name="Cohen N.D."/>
        </authorList>
    </citation>
    <scope>NUCLEOTIDE SEQUENCE</scope>
    <source>
        <strain evidence="2">Lh_116_1</strain>
    </source>
</reference>
<sequence length="171" mass="14967">MTSPAETWTAPAAATGLDGSRAGQSAYGIPGMGGGAGTYSGTSGLGSTPGSGISSGAGSGGGGVGGGGILTGGYGSGGYGSGGMGSGGSGIGGGAAGSSPSATAGGASGTTAAGTAARGGAATGGMMPGAGARGRGDDDAEHKTPGYLVNVDNGSELIGNLPLAAPPVIGS</sequence>
<feature type="compositionally biased region" description="Low complexity" evidence="1">
    <location>
        <begin position="1"/>
        <end position="15"/>
    </location>
</feature>
<accession>A0A9Q5EXZ2</accession>
<protein>
    <submittedName>
        <fullName evidence="2">Uncharacterized protein</fullName>
    </submittedName>
</protein>
<dbReference type="AlphaFoldDB" id="A0A9Q5EXZ2"/>
<comment type="caution">
    <text evidence="2">The sequence shown here is derived from an EMBL/GenBank/DDBJ whole genome shotgun (WGS) entry which is preliminary data.</text>
</comment>
<gene>
    <name evidence="2" type="ORF">GS882_06510</name>
</gene>
<evidence type="ECO:0000313" key="3">
    <source>
        <dbReference type="Proteomes" id="UP000603463"/>
    </source>
</evidence>
<name>A0A9Q5EXZ2_RHOHA</name>
<proteinExistence type="predicted"/>
<feature type="compositionally biased region" description="Low complexity" evidence="1">
    <location>
        <begin position="97"/>
        <end position="120"/>
    </location>
</feature>
<feature type="region of interest" description="Disordered" evidence="1">
    <location>
        <begin position="93"/>
        <end position="145"/>
    </location>
</feature>
<organism evidence="2 3">
    <name type="scientific">Rhodococcus hoagii</name>
    <name type="common">Corynebacterium equii</name>
    <dbReference type="NCBI Taxonomy" id="43767"/>
    <lineage>
        <taxon>Bacteria</taxon>
        <taxon>Bacillati</taxon>
        <taxon>Actinomycetota</taxon>
        <taxon>Actinomycetes</taxon>
        <taxon>Mycobacteriales</taxon>
        <taxon>Nocardiaceae</taxon>
        <taxon>Prescottella</taxon>
    </lineage>
</organism>
<dbReference type="Proteomes" id="UP000603463">
    <property type="component" value="Unassembled WGS sequence"/>
</dbReference>
<evidence type="ECO:0000313" key="2">
    <source>
        <dbReference type="EMBL" id="NKT77836.1"/>
    </source>
</evidence>
<feature type="region of interest" description="Disordered" evidence="1">
    <location>
        <begin position="1"/>
        <end position="21"/>
    </location>
</feature>
<feature type="compositionally biased region" description="Basic and acidic residues" evidence="1">
    <location>
        <begin position="134"/>
        <end position="144"/>
    </location>
</feature>
<feature type="compositionally biased region" description="Gly residues" evidence="1">
    <location>
        <begin position="121"/>
        <end position="133"/>
    </location>
</feature>